<accession>A0ABV0RL16</accession>
<name>A0ABV0RL16_9TELE</name>
<proteinExistence type="predicted"/>
<keyword evidence="2" id="KW-1185">Reference proteome</keyword>
<gene>
    <name evidence="1" type="ORF">XENOCAPTIV_013707</name>
</gene>
<sequence>MKSHGSLHFDQNCCTGSRTLRNHCRFIFLITESRNATETVIENHYFKPAQLSLNDARLHAHKEAALILDVILTEWLRRHTVHVLDCSVCSPDLFCVENIWYIIKRRNNHDY</sequence>
<evidence type="ECO:0000313" key="1">
    <source>
        <dbReference type="EMBL" id="MEQ2208760.1"/>
    </source>
</evidence>
<evidence type="ECO:0000313" key="2">
    <source>
        <dbReference type="Proteomes" id="UP001434883"/>
    </source>
</evidence>
<comment type="caution">
    <text evidence="1">The sequence shown here is derived from an EMBL/GenBank/DDBJ whole genome shotgun (WGS) entry which is preliminary data.</text>
</comment>
<reference evidence="1 2" key="1">
    <citation type="submission" date="2021-06" db="EMBL/GenBank/DDBJ databases">
        <authorList>
            <person name="Palmer J.M."/>
        </authorList>
    </citation>
    <scope>NUCLEOTIDE SEQUENCE [LARGE SCALE GENOMIC DNA]</scope>
    <source>
        <strain evidence="1 2">XC_2019</strain>
        <tissue evidence="1">Muscle</tissue>
    </source>
</reference>
<protein>
    <submittedName>
        <fullName evidence="1">Uncharacterized protein</fullName>
    </submittedName>
</protein>
<dbReference type="Proteomes" id="UP001434883">
    <property type="component" value="Unassembled WGS sequence"/>
</dbReference>
<dbReference type="EMBL" id="JAHRIN010050697">
    <property type="protein sequence ID" value="MEQ2208760.1"/>
    <property type="molecule type" value="Genomic_DNA"/>
</dbReference>
<organism evidence="1 2">
    <name type="scientific">Xenoophorus captivus</name>
    <dbReference type="NCBI Taxonomy" id="1517983"/>
    <lineage>
        <taxon>Eukaryota</taxon>
        <taxon>Metazoa</taxon>
        <taxon>Chordata</taxon>
        <taxon>Craniata</taxon>
        <taxon>Vertebrata</taxon>
        <taxon>Euteleostomi</taxon>
        <taxon>Actinopterygii</taxon>
        <taxon>Neopterygii</taxon>
        <taxon>Teleostei</taxon>
        <taxon>Neoteleostei</taxon>
        <taxon>Acanthomorphata</taxon>
        <taxon>Ovalentaria</taxon>
        <taxon>Atherinomorphae</taxon>
        <taxon>Cyprinodontiformes</taxon>
        <taxon>Goodeidae</taxon>
        <taxon>Xenoophorus</taxon>
    </lineage>
</organism>